<dbReference type="PANTHER" id="PTHR35008">
    <property type="entry name" value="BLL4482 PROTEIN-RELATED"/>
    <property type="match status" value="1"/>
</dbReference>
<evidence type="ECO:0000256" key="4">
    <source>
        <dbReference type="PROSITE-ProRule" id="PRU00433"/>
    </source>
</evidence>
<keyword evidence="3 4" id="KW-0408">Iron</keyword>
<keyword evidence="8" id="KW-1185">Reference proteome</keyword>
<dbReference type="SUPFAM" id="SSF46626">
    <property type="entry name" value="Cytochrome c"/>
    <property type="match status" value="2"/>
</dbReference>
<dbReference type="Gene3D" id="1.10.760.10">
    <property type="entry name" value="Cytochrome c-like domain"/>
    <property type="match status" value="1"/>
</dbReference>
<dbReference type="EMBL" id="BPQQ01000057">
    <property type="protein sequence ID" value="GJE02482.1"/>
    <property type="molecule type" value="Genomic_DNA"/>
</dbReference>
<organism evidence="7 8">
    <name type="scientific">Methylobacterium isbiliense</name>
    <dbReference type="NCBI Taxonomy" id="315478"/>
    <lineage>
        <taxon>Bacteria</taxon>
        <taxon>Pseudomonadati</taxon>
        <taxon>Pseudomonadota</taxon>
        <taxon>Alphaproteobacteria</taxon>
        <taxon>Hyphomicrobiales</taxon>
        <taxon>Methylobacteriaceae</taxon>
        <taxon>Methylobacterium</taxon>
    </lineage>
</organism>
<protein>
    <recommendedName>
        <fullName evidence="6">Cytochrome c domain-containing protein</fullName>
    </recommendedName>
</protein>
<evidence type="ECO:0000256" key="1">
    <source>
        <dbReference type="ARBA" id="ARBA00022617"/>
    </source>
</evidence>
<proteinExistence type="predicted"/>
<sequence length="372" mass="39610">MEPAFARPRWLDRPASVARNRTPADARDALPGISGPAAPPGSKVAPAVDSTGRVGASGTGGPWIRSAWRLPGAAALVVVGTLSAHAQAKQSAQPPDPAAVQRGAYLLTAANCASCHTLPGSGSAHQLAGGRALPTPFGVFFSPNITPDPIHGIGGWTFGDFKRALRRGVSPSNTHYYPVFPYTSYTGMSDSDIEDLWAYLGSVPPVSQPNRPHELGFPYSLRLAMAPWKVLFLDQGPLKPEPGRPPEWNRGRYLVNAVAHCADCHAPRNFLGAVDRGRTMSGTRERLEGYEVPNITPDIQTGIGRWSVGDVTGLLAGRGMRAMHVGGPMREVVRNTSRLSEADRTAMAVYLKSLPPRFGEVKPGGMMGGMCH</sequence>
<evidence type="ECO:0000256" key="2">
    <source>
        <dbReference type="ARBA" id="ARBA00022723"/>
    </source>
</evidence>
<keyword evidence="2 4" id="KW-0479">Metal-binding</keyword>
<dbReference type="InterPro" id="IPR009056">
    <property type="entry name" value="Cyt_c-like_dom"/>
</dbReference>
<dbReference type="Pfam" id="PF00034">
    <property type="entry name" value="Cytochrom_C"/>
    <property type="match status" value="1"/>
</dbReference>
<keyword evidence="1 4" id="KW-0349">Heme</keyword>
<gene>
    <name evidence="7" type="ORF">GMJLKIPL_4431</name>
</gene>
<dbReference type="PROSITE" id="PS51007">
    <property type="entry name" value="CYTC"/>
    <property type="match status" value="2"/>
</dbReference>
<feature type="domain" description="Cytochrome c" evidence="6">
    <location>
        <begin position="98"/>
        <end position="204"/>
    </location>
</feature>
<dbReference type="InterPro" id="IPR051459">
    <property type="entry name" value="Cytochrome_c-type_DH"/>
</dbReference>
<evidence type="ECO:0000256" key="5">
    <source>
        <dbReference type="SAM" id="MobiDB-lite"/>
    </source>
</evidence>
<comment type="caution">
    <text evidence="7">The sequence shown here is derived from an EMBL/GenBank/DDBJ whole genome shotgun (WGS) entry which is preliminary data.</text>
</comment>
<name>A0ABQ4SHA3_9HYPH</name>
<accession>A0ABQ4SHA3</accession>
<dbReference type="Proteomes" id="UP001055153">
    <property type="component" value="Unassembled WGS sequence"/>
</dbReference>
<evidence type="ECO:0000259" key="6">
    <source>
        <dbReference type="PROSITE" id="PS51007"/>
    </source>
</evidence>
<dbReference type="PANTHER" id="PTHR35008:SF8">
    <property type="entry name" value="ALCOHOL DEHYDROGENASE CYTOCHROME C SUBUNIT"/>
    <property type="match status" value="1"/>
</dbReference>
<dbReference type="InterPro" id="IPR036909">
    <property type="entry name" value="Cyt_c-like_dom_sf"/>
</dbReference>
<feature type="region of interest" description="Disordered" evidence="5">
    <location>
        <begin position="1"/>
        <end position="55"/>
    </location>
</feature>
<reference evidence="7" key="1">
    <citation type="journal article" date="2021" name="Front. Microbiol.">
        <title>Comprehensive Comparative Genomics and Phenotyping of Methylobacterium Species.</title>
        <authorList>
            <person name="Alessa O."/>
            <person name="Ogura Y."/>
            <person name="Fujitani Y."/>
            <person name="Takami H."/>
            <person name="Hayashi T."/>
            <person name="Sahin N."/>
            <person name="Tani A."/>
        </authorList>
    </citation>
    <scope>NUCLEOTIDE SEQUENCE</scope>
    <source>
        <strain evidence="7">DSM 17168</strain>
    </source>
</reference>
<evidence type="ECO:0000256" key="3">
    <source>
        <dbReference type="ARBA" id="ARBA00023004"/>
    </source>
</evidence>
<evidence type="ECO:0000313" key="8">
    <source>
        <dbReference type="Proteomes" id="UP001055153"/>
    </source>
</evidence>
<feature type="domain" description="Cytochrome c" evidence="6">
    <location>
        <begin position="246"/>
        <end position="355"/>
    </location>
</feature>
<evidence type="ECO:0000313" key="7">
    <source>
        <dbReference type="EMBL" id="GJE02482.1"/>
    </source>
</evidence>
<feature type="compositionally biased region" description="Low complexity" evidence="5">
    <location>
        <begin position="31"/>
        <end position="42"/>
    </location>
</feature>
<reference evidence="7" key="2">
    <citation type="submission" date="2021-08" db="EMBL/GenBank/DDBJ databases">
        <authorList>
            <person name="Tani A."/>
            <person name="Ola A."/>
            <person name="Ogura Y."/>
            <person name="Katsura K."/>
            <person name="Hayashi T."/>
        </authorList>
    </citation>
    <scope>NUCLEOTIDE SEQUENCE</scope>
    <source>
        <strain evidence="7">DSM 17168</strain>
    </source>
</reference>